<reference evidence="9 10" key="1">
    <citation type="submission" date="2018-05" db="EMBL/GenBank/DDBJ databases">
        <title>Spiribacter halobius sp. nov., a moderately halophilic bacterium isolated from marine solar saltern.</title>
        <authorList>
            <person name="Zheng W.-S."/>
            <person name="Lu D.-C."/>
            <person name="Du Z.-J."/>
        </authorList>
    </citation>
    <scope>NUCLEOTIDE SEQUENCE [LARGE SCALE GENOMIC DNA]</scope>
    <source>
        <strain evidence="9 10">E85</strain>
    </source>
</reference>
<evidence type="ECO:0000256" key="7">
    <source>
        <dbReference type="SAM" id="MobiDB-lite"/>
    </source>
</evidence>
<dbReference type="EMBL" id="QFFI01000044">
    <property type="protein sequence ID" value="PWG61200.1"/>
    <property type="molecule type" value="Genomic_DNA"/>
</dbReference>
<keyword evidence="2" id="KW-1003">Cell membrane</keyword>
<evidence type="ECO:0000256" key="1">
    <source>
        <dbReference type="ARBA" id="ARBA00022448"/>
    </source>
</evidence>
<keyword evidence="5" id="KW-1278">Translocase</keyword>
<keyword evidence="6" id="KW-0472">Membrane</keyword>
<comment type="caution">
    <text evidence="9">The sequence shown here is derived from an EMBL/GenBank/DDBJ whole genome shotgun (WGS) entry which is preliminary data.</text>
</comment>
<feature type="compositionally biased region" description="Basic and acidic residues" evidence="7">
    <location>
        <begin position="1"/>
        <end position="11"/>
    </location>
</feature>
<dbReference type="PANTHER" id="PTHR24220">
    <property type="entry name" value="IMPORT ATP-BINDING PROTEIN"/>
    <property type="match status" value="1"/>
</dbReference>
<keyword evidence="4" id="KW-0067">ATP-binding</keyword>
<dbReference type="RefSeq" id="WP_109680144.1">
    <property type="nucleotide sequence ID" value="NZ_CP086615.1"/>
</dbReference>
<evidence type="ECO:0000313" key="10">
    <source>
        <dbReference type="Proteomes" id="UP000245474"/>
    </source>
</evidence>
<feature type="region of interest" description="Disordered" evidence="7">
    <location>
        <begin position="1"/>
        <end position="20"/>
    </location>
</feature>
<dbReference type="InterPro" id="IPR012693">
    <property type="entry name" value="ABC_transpr_PhnC"/>
</dbReference>
<dbReference type="OrthoDB" id="9802264at2"/>
<evidence type="ECO:0000259" key="8">
    <source>
        <dbReference type="PROSITE" id="PS50893"/>
    </source>
</evidence>
<evidence type="ECO:0000256" key="3">
    <source>
        <dbReference type="ARBA" id="ARBA00022741"/>
    </source>
</evidence>
<dbReference type="SUPFAM" id="SSF52540">
    <property type="entry name" value="P-loop containing nucleoside triphosphate hydrolases"/>
    <property type="match status" value="1"/>
</dbReference>
<dbReference type="AlphaFoldDB" id="A0A2U2MWG6"/>
<proteinExistence type="predicted"/>
<keyword evidence="3" id="KW-0547">Nucleotide-binding</keyword>
<dbReference type="PROSITE" id="PS00211">
    <property type="entry name" value="ABC_TRANSPORTER_1"/>
    <property type="match status" value="1"/>
</dbReference>
<dbReference type="InterPro" id="IPR015854">
    <property type="entry name" value="ABC_transpr_LolD-like"/>
</dbReference>
<gene>
    <name evidence="9" type="ORF">DEM34_17620</name>
</gene>
<keyword evidence="10" id="KW-1185">Reference proteome</keyword>
<dbReference type="InterPro" id="IPR027417">
    <property type="entry name" value="P-loop_NTPase"/>
</dbReference>
<evidence type="ECO:0000313" key="9">
    <source>
        <dbReference type="EMBL" id="PWG61200.1"/>
    </source>
</evidence>
<dbReference type="Gene3D" id="3.40.50.300">
    <property type="entry name" value="P-loop containing nucleotide triphosphate hydrolases"/>
    <property type="match status" value="1"/>
</dbReference>
<protein>
    <submittedName>
        <fullName evidence="9">ABC transporter</fullName>
    </submittedName>
</protein>
<evidence type="ECO:0000256" key="6">
    <source>
        <dbReference type="ARBA" id="ARBA00023136"/>
    </source>
</evidence>
<organism evidence="9 10">
    <name type="scientific">Sediminicurvatus halobius</name>
    <dbReference type="NCBI Taxonomy" id="2182432"/>
    <lineage>
        <taxon>Bacteria</taxon>
        <taxon>Pseudomonadati</taxon>
        <taxon>Pseudomonadota</taxon>
        <taxon>Gammaproteobacteria</taxon>
        <taxon>Chromatiales</taxon>
        <taxon>Ectothiorhodospiraceae</taxon>
        <taxon>Sediminicurvatus</taxon>
    </lineage>
</organism>
<name>A0A2U2MWG6_9GAMM</name>
<dbReference type="GO" id="GO:0015416">
    <property type="term" value="F:ABC-type phosphonate transporter activity"/>
    <property type="evidence" value="ECO:0007669"/>
    <property type="project" value="InterPro"/>
</dbReference>
<dbReference type="InterPro" id="IPR003439">
    <property type="entry name" value="ABC_transporter-like_ATP-bd"/>
</dbReference>
<evidence type="ECO:0000256" key="2">
    <source>
        <dbReference type="ARBA" id="ARBA00022475"/>
    </source>
</evidence>
<dbReference type="Proteomes" id="UP000245474">
    <property type="component" value="Unassembled WGS sequence"/>
</dbReference>
<dbReference type="GO" id="GO:0016887">
    <property type="term" value="F:ATP hydrolysis activity"/>
    <property type="evidence" value="ECO:0007669"/>
    <property type="project" value="InterPro"/>
</dbReference>
<dbReference type="InterPro" id="IPR003593">
    <property type="entry name" value="AAA+_ATPase"/>
</dbReference>
<keyword evidence="1" id="KW-0813">Transport</keyword>
<evidence type="ECO:0000256" key="4">
    <source>
        <dbReference type="ARBA" id="ARBA00022840"/>
    </source>
</evidence>
<dbReference type="GO" id="GO:0005886">
    <property type="term" value="C:plasma membrane"/>
    <property type="evidence" value="ECO:0007669"/>
    <property type="project" value="TreeGrafter"/>
</dbReference>
<dbReference type="SMART" id="SM00382">
    <property type="entry name" value="AAA"/>
    <property type="match status" value="1"/>
</dbReference>
<evidence type="ECO:0000256" key="5">
    <source>
        <dbReference type="ARBA" id="ARBA00022967"/>
    </source>
</evidence>
<dbReference type="InterPro" id="IPR017871">
    <property type="entry name" value="ABC_transporter-like_CS"/>
</dbReference>
<dbReference type="PROSITE" id="PS50893">
    <property type="entry name" value="ABC_TRANSPORTER_2"/>
    <property type="match status" value="1"/>
</dbReference>
<dbReference type="CDD" id="cd03256">
    <property type="entry name" value="ABC_PhnC_transporter"/>
    <property type="match status" value="1"/>
</dbReference>
<feature type="domain" description="ABC transporter" evidence="8">
    <location>
        <begin position="23"/>
        <end position="269"/>
    </location>
</feature>
<sequence length="270" mass="29378">MAVAERLRRPEPVNAPAPAAPELTVEGLSKGYTGGSEPVLQSVGFSIQAGERVALLGANGSGKSTLLRCCLRLVEPDAGAIQLFGSDVRSLPSRQLRSLRSRVGFIFQRHNLVGRLSVLSNVIHGAIGHARHPALWCQAMASGHWRERAFRCLEEVGLSEYAARRADRLSGGQSQRVAIARTLMQQPRLVFADEPAASLDPTAGHEMMTLFTRLVRSHGMTLVFASHDLEHARCYADRIIALQAGRVVLDRPVQAVDFQGLDGLYRQEAG</sequence>
<dbReference type="GO" id="GO:0005524">
    <property type="term" value="F:ATP binding"/>
    <property type="evidence" value="ECO:0007669"/>
    <property type="project" value="UniProtKB-KW"/>
</dbReference>
<dbReference type="Pfam" id="PF00005">
    <property type="entry name" value="ABC_tran"/>
    <property type="match status" value="1"/>
</dbReference>
<accession>A0A2U2MWG6</accession>